<dbReference type="GO" id="GO:0004869">
    <property type="term" value="F:cysteine-type endopeptidase inhibitor activity"/>
    <property type="evidence" value="ECO:0007669"/>
    <property type="project" value="UniProtKB-KW"/>
</dbReference>
<dbReference type="PANTHER" id="PTHR36530">
    <property type="entry name" value="INHIBITOR OF CYSTEINE PEPTIDASE"/>
    <property type="match status" value="1"/>
</dbReference>
<dbReference type="AlphaFoldDB" id="A0A0E3LVT3"/>
<feature type="compositionally biased region" description="Acidic residues" evidence="3">
    <location>
        <begin position="29"/>
        <end position="38"/>
    </location>
</feature>
<feature type="domain" description="Proteinase inhibitor I42 chagasin" evidence="4">
    <location>
        <begin position="87"/>
        <end position="174"/>
    </location>
</feature>
<evidence type="ECO:0000256" key="1">
    <source>
        <dbReference type="ARBA" id="ARBA00022690"/>
    </source>
</evidence>
<dbReference type="EMBL" id="CP009513">
    <property type="protein sequence ID" value="AKB67571.1"/>
    <property type="molecule type" value="Genomic_DNA"/>
</dbReference>
<gene>
    <name evidence="5" type="ORF">MSMAL_1028</name>
</gene>
<dbReference type="PROSITE" id="PS51257">
    <property type="entry name" value="PROKAR_LIPOPROTEIN"/>
    <property type="match status" value="1"/>
</dbReference>
<dbReference type="InterPro" id="IPR052781">
    <property type="entry name" value="Cys_protease_inhibitor_I42"/>
</dbReference>
<dbReference type="InterPro" id="IPR018990">
    <property type="entry name" value="Prot_inh_I42_chagasin"/>
</dbReference>
<dbReference type="Gene3D" id="2.60.40.2020">
    <property type="match status" value="1"/>
</dbReference>
<name>A0A0E3LVT3_METMZ</name>
<dbReference type="Pfam" id="PF09394">
    <property type="entry name" value="Inhibitor_I42"/>
    <property type="match status" value="1"/>
</dbReference>
<dbReference type="HOGENOM" id="CLU_102057_0_0_2"/>
<evidence type="ECO:0000313" key="6">
    <source>
        <dbReference type="Proteomes" id="UP000033063"/>
    </source>
</evidence>
<sequence>MVMKKISTIIVMFLVTAAVVFAAGCAEEQESAENETPADAEQVSSVTPETPGITDETVTNGDTTQGDQTIETGQIITEAENGKSIRIKNGEIFILQLRENPSTGYSWELNVSEGLNILSDGYTQDQSPEGQVGVPGTHSWTIEAVSQGSQQVNGIYKRPWENMTGTEENFTLNVEVE</sequence>
<evidence type="ECO:0000313" key="5">
    <source>
        <dbReference type="EMBL" id="AKB67571.1"/>
    </source>
</evidence>
<protein>
    <recommendedName>
        <fullName evidence="4">Proteinase inhibitor I42 chagasin domain-containing protein</fullName>
    </recommendedName>
</protein>
<accession>A0A0E3LVT3</accession>
<organism evidence="5 6">
    <name type="scientific">Methanosarcina mazei LYC</name>
    <dbReference type="NCBI Taxonomy" id="1434114"/>
    <lineage>
        <taxon>Archaea</taxon>
        <taxon>Methanobacteriati</taxon>
        <taxon>Methanobacteriota</taxon>
        <taxon>Stenosarchaea group</taxon>
        <taxon>Methanomicrobia</taxon>
        <taxon>Methanosarcinales</taxon>
        <taxon>Methanosarcinaceae</taxon>
        <taxon>Methanosarcina</taxon>
    </lineage>
</organism>
<proteinExistence type="predicted"/>
<keyword evidence="1" id="KW-0646">Protease inhibitor</keyword>
<evidence type="ECO:0000256" key="2">
    <source>
        <dbReference type="ARBA" id="ARBA00022704"/>
    </source>
</evidence>
<feature type="compositionally biased region" description="Polar residues" evidence="3">
    <location>
        <begin position="56"/>
        <end position="67"/>
    </location>
</feature>
<reference evidence="5 6" key="1">
    <citation type="submission" date="2014-07" db="EMBL/GenBank/DDBJ databases">
        <title>Methanogenic archaea and the global carbon cycle.</title>
        <authorList>
            <person name="Henriksen J.R."/>
            <person name="Luke J."/>
            <person name="Reinhart S."/>
            <person name="Benedict M.N."/>
            <person name="Youngblut N.D."/>
            <person name="Metcalf M.E."/>
            <person name="Whitaker R.J."/>
            <person name="Metcalf W.W."/>
        </authorList>
    </citation>
    <scope>NUCLEOTIDE SEQUENCE [LARGE SCALE GENOMIC DNA]</scope>
    <source>
        <strain evidence="5 6">LYC</strain>
    </source>
</reference>
<dbReference type="PANTHER" id="PTHR36530:SF1">
    <property type="entry name" value="AMOEBIASIN-1"/>
    <property type="match status" value="1"/>
</dbReference>
<evidence type="ECO:0000259" key="4">
    <source>
        <dbReference type="Pfam" id="PF09394"/>
    </source>
</evidence>
<dbReference type="InterPro" id="IPR036331">
    <property type="entry name" value="Chagasin-like_sf"/>
</dbReference>
<dbReference type="PATRIC" id="fig|1434114.4.peg.1269"/>
<keyword evidence="2" id="KW-0789">Thiol protease inhibitor</keyword>
<evidence type="ECO:0000256" key="3">
    <source>
        <dbReference type="SAM" id="MobiDB-lite"/>
    </source>
</evidence>
<dbReference type="SUPFAM" id="SSF141066">
    <property type="entry name" value="ICP-like"/>
    <property type="match status" value="1"/>
</dbReference>
<feature type="region of interest" description="Disordered" evidence="3">
    <location>
        <begin position="29"/>
        <end position="67"/>
    </location>
</feature>
<dbReference type="Proteomes" id="UP000033063">
    <property type="component" value="Chromosome"/>
</dbReference>